<feature type="transmembrane region" description="Helical" evidence="9">
    <location>
        <begin position="199"/>
        <end position="223"/>
    </location>
</feature>
<dbReference type="RefSeq" id="WP_317064737.1">
    <property type="nucleotide sequence ID" value="NZ_WBKO01000001.1"/>
</dbReference>
<dbReference type="NCBIfam" id="TIGR00836">
    <property type="entry name" value="amt"/>
    <property type="match status" value="1"/>
</dbReference>
<evidence type="ECO:0000313" key="11">
    <source>
        <dbReference type="EMBL" id="MDV2481715.1"/>
    </source>
</evidence>
<dbReference type="InterPro" id="IPR024041">
    <property type="entry name" value="NH4_transpt_AmtB-like_dom"/>
</dbReference>
<keyword evidence="6 9" id="KW-0472">Membrane</keyword>
<evidence type="ECO:0000256" key="4">
    <source>
        <dbReference type="ARBA" id="ARBA00022692"/>
    </source>
</evidence>
<evidence type="ECO:0000256" key="6">
    <source>
        <dbReference type="ARBA" id="ARBA00023136"/>
    </source>
</evidence>
<name>A0ABU3X1R7_9EURY</name>
<dbReference type="EMBL" id="WBKO01000001">
    <property type="protein sequence ID" value="MDV2481715.1"/>
    <property type="molecule type" value="Genomic_DNA"/>
</dbReference>
<sequence length="472" mass="49343">MVSLKHVHIILIVVLLAMLVTPALAQDPTGAATLEDDPDAPVNFAWTLICGFLVMFMQAGFAMVETGLTRAKNAANILMKNLADFSFGALSYWAVGFALMFGTASGITGLLFGTDGFFLLGDAYDVSTIELWFFQMVFAATAATIVSGAVAERAKFSTYLIASVAITALIYPIYGHWLWGGGWLNAADFMVDLGGGYGALDFAGSGVVHAVGGFVGLAGALLLGSRLGKFRKDGTPVAIPGHALPLAVLGVFILWFGWFGFNPGSTLAATELRISVIAANTVLASAAGAVTTMFITWWRFGKPDVSMTGNGVLGGLVAITASCAWVSPWAAVVIGIVAGIVIYVGVWLLDWVLHIDDPVGAVSVHGFNGAWGLLALGIFADGTYGVYTTEGPMVTGLLYGNAGFLAVQAISMVVNFAWAFGLGLILFAALKYTVGIRVSPAEEMQGLDIGEHGVSAYPNFVIAEPPLDGEKA</sequence>
<dbReference type="Pfam" id="PF00909">
    <property type="entry name" value="Ammonium_transp"/>
    <property type="match status" value="1"/>
</dbReference>
<keyword evidence="3 9" id="KW-0813">Transport</keyword>
<dbReference type="PROSITE" id="PS01219">
    <property type="entry name" value="AMMONIUM_TRANSP"/>
    <property type="match status" value="1"/>
</dbReference>
<dbReference type="SUPFAM" id="SSF111352">
    <property type="entry name" value="Ammonium transporter"/>
    <property type="match status" value="1"/>
</dbReference>
<dbReference type="InterPro" id="IPR001905">
    <property type="entry name" value="Ammonium_transpt"/>
</dbReference>
<keyword evidence="12" id="KW-1185">Reference proteome</keyword>
<dbReference type="Gene3D" id="1.10.3430.10">
    <property type="entry name" value="Ammonium transporter AmtB like domains"/>
    <property type="match status" value="1"/>
</dbReference>
<feature type="transmembrane region" description="Helical" evidence="9">
    <location>
        <begin position="333"/>
        <end position="353"/>
    </location>
</feature>
<feature type="transmembrane region" description="Helical" evidence="9">
    <location>
        <begin position="243"/>
        <end position="261"/>
    </location>
</feature>
<comment type="function">
    <text evidence="8">Involved in the uptake of ammonium/ammonia (NH(4)(+)/NH(3)). Transport is electrogenic.</text>
</comment>
<feature type="transmembrane region" description="Helical" evidence="9">
    <location>
        <begin position="132"/>
        <end position="151"/>
    </location>
</feature>
<comment type="subcellular location">
    <subcellularLocation>
        <location evidence="9">Cell membrane</location>
        <topology evidence="9">Multi-pass membrane protein</topology>
    </subcellularLocation>
    <subcellularLocation>
        <location evidence="1">Membrane</location>
        <topology evidence="1">Multi-pass membrane protein</topology>
    </subcellularLocation>
</comment>
<keyword evidence="4 9" id="KW-0812">Transmembrane</keyword>
<feature type="transmembrane region" description="Helical" evidence="9">
    <location>
        <begin position="407"/>
        <end position="430"/>
    </location>
</feature>
<feature type="transmembrane region" description="Helical" evidence="9">
    <location>
        <begin position="273"/>
        <end position="298"/>
    </location>
</feature>
<dbReference type="PANTHER" id="PTHR11730:SF6">
    <property type="entry name" value="AMMONIUM TRANSPORTER"/>
    <property type="match status" value="1"/>
</dbReference>
<evidence type="ECO:0000256" key="9">
    <source>
        <dbReference type="RuleBase" id="RU362002"/>
    </source>
</evidence>
<dbReference type="InterPro" id="IPR018047">
    <property type="entry name" value="Ammonium_transpt_CS"/>
</dbReference>
<accession>A0ABU3X1R7</accession>
<dbReference type="InterPro" id="IPR029020">
    <property type="entry name" value="Ammonium/urea_transptr"/>
</dbReference>
<feature type="transmembrane region" description="Helical" evidence="9">
    <location>
        <begin position="85"/>
        <end position="112"/>
    </location>
</feature>
<dbReference type="Proteomes" id="UP001281203">
    <property type="component" value="Unassembled WGS sequence"/>
</dbReference>
<comment type="caution">
    <text evidence="11">The sequence shown here is derived from an EMBL/GenBank/DDBJ whole genome shotgun (WGS) entry which is preliminary data.</text>
</comment>
<gene>
    <name evidence="11" type="ORF">F8E02_06785</name>
</gene>
<evidence type="ECO:0000256" key="1">
    <source>
        <dbReference type="ARBA" id="ARBA00004141"/>
    </source>
</evidence>
<evidence type="ECO:0000259" key="10">
    <source>
        <dbReference type="Pfam" id="PF00909"/>
    </source>
</evidence>
<evidence type="ECO:0000256" key="3">
    <source>
        <dbReference type="ARBA" id="ARBA00022448"/>
    </source>
</evidence>
<keyword evidence="5 9" id="KW-1133">Transmembrane helix</keyword>
<evidence type="ECO:0000313" key="12">
    <source>
        <dbReference type="Proteomes" id="UP001281203"/>
    </source>
</evidence>
<evidence type="ECO:0000256" key="7">
    <source>
        <dbReference type="ARBA" id="ARBA00023177"/>
    </source>
</evidence>
<feature type="transmembrane region" description="Helical" evidence="9">
    <location>
        <begin position="158"/>
        <end position="179"/>
    </location>
</feature>
<evidence type="ECO:0000256" key="5">
    <source>
        <dbReference type="ARBA" id="ARBA00022989"/>
    </source>
</evidence>
<organism evidence="11 12">
    <name type="scientific">Methanoculleus caldifontis</name>
    <dbReference type="NCBI Taxonomy" id="2651577"/>
    <lineage>
        <taxon>Archaea</taxon>
        <taxon>Methanobacteriati</taxon>
        <taxon>Methanobacteriota</taxon>
        <taxon>Stenosarchaea group</taxon>
        <taxon>Methanomicrobia</taxon>
        <taxon>Methanomicrobiales</taxon>
        <taxon>Methanomicrobiaceae</taxon>
        <taxon>Methanoculleus</taxon>
    </lineage>
</organism>
<protein>
    <recommendedName>
        <fullName evidence="9">Ammonium transporter</fullName>
    </recommendedName>
</protein>
<evidence type="ECO:0000256" key="8">
    <source>
        <dbReference type="ARBA" id="ARBA00045370"/>
    </source>
</evidence>
<feature type="transmembrane region" description="Helical" evidence="9">
    <location>
        <begin position="310"/>
        <end position="327"/>
    </location>
</feature>
<keyword evidence="7 9" id="KW-0924">Ammonia transport</keyword>
<evidence type="ECO:0000256" key="2">
    <source>
        <dbReference type="ARBA" id="ARBA00005887"/>
    </source>
</evidence>
<reference evidence="11 12" key="1">
    <citation type="submission" date="2019-10" db="EMBL/GenBank/DDBJ databases">
        <title>Isolation and characterization of Methanoculleus sp. Wushi-C6 from a hot spring well.</title>
        <authorList>
            <person name="Chen S.-C."/>
            <person name="Lan Z.-H."/>
            <person name="You Y.-T."/>
            <person name="Lai M.-C."/>
        </authorList>
    </citation>
    <scope>NUCLEOTIDE SEQUENCE [LARGE SCALE GENOMIC DNA]</scope>
    <source>
        <strain evidence="11 12">Wushi-C6</strain>
    </source>
</reference>
<feature type="transmembrane region" description="Helical" evidence="9">
    <location>
        <begin position="365"/>
        <end position="387"/>
    </location>
</feature>
<proteinExistence type="inferred from homology"/>
<comment type="similarity">
    <text evidence="2 9">Belongs to the ammonia transporter channel (TC 1.A.11.2) family.</text>
</comment>
<dbReference type="PANTHER" id="PTHR11730">
    <property type="entry name" value="AMMONIUM TRANSPORTER"/>
    <property type="match status" value="1"/>
</dbReference>
<feature type="transmembrane region" description="Helical" evidence="9">
    <location>
        <begin position="44"/>
        <end position="64"/>
    </location>
</feature>
<feature type="domain" description="Ammonium transporter AmtB-like" evidence="10">
    <location>
        <begin position="45"/>
        <end position="457"/>
    </location>
</feature>